<sequence length="50" mass="5836">MHCTNSYGDENKPTQEQFKEIQQWGDITWAKDLTGVFFGCTHLTKRALYP</sequence>
<keyword evidence="2" id="KW-1185">Reference proteome</keyword>
<dbReference type="AlphaFoldDB" id="A0A6P1QVC2"/>
<accession>A0A6P1QVC2</accession>
<protein>
    <submittedName>
        <fullName evidence="1">Uncharacterized protein</fullName>
    </submittedName>
</protein>
<dbReference type="Proteomes" id="UP000464318">
    <property type="component" value="Chromosome"/>
</dbReference>
<proteinExistence type="predicted"/>
<organism evidence="1 2">
    <name type="scientific">Bergeyella cardium</name>
    <dbReference type="NCBI Taxonomy" id="1585976"/>
    <lineage>
        <taxon>Bacteria</taxon>
        <taxon>Pseudomonadati</taxon>
        <taxon>Bacteroidota</taxon>
        <taxon>Flavobacteriia</taxon>
        <taxon>Flavobacteriales</taxon>
        <taxon>Weeksellaceae</taxon>
        <taxon>Bergeyella</taxon>
    </lineage>
</organism>
<gene>
    <name evidence="1" type="ORF">DBX24_07330</name>
</gene>
<name>A0A6P1QVC2_9FLAO</name>
<dbReference type="RefSeq" id="WP_160224439.1">
    <property type="nucleotide sequence ID" value="NZ_CP029149.1"/>
</dbReference>
<reference evidence="1 2" key="1">
    <citation type="submission" date="2018-04" db="EMBL/GenBank/DDBJ databases">
        <title>Characteristic and Complete Genome Sequencing of A Novel Member of Infective Endocarditis Causative Bacteria: Bergeyella cardium QL-PH.</title>
        <authorList>
            <person name="Pan H."/>
            <person name="Sun E."/>
            <person name="Zhang Y."/>
        </authorList>
    </citation>
    <scope>NUCLEOTIDE SEQUENCE [LARGE SCALE GENOMIC DNA]</scope>
    <source>
        <strain evidence="1 2">HPQL</strain>
    </source>
</reference>
<evidence type="ECO:0000313" key="1">
    <source>
        <dbReference type="EMBL" id="QHN65705.1"/>
    </source>
</evidence>
<evidence type="ECO:0000313" key="2">
    <source>
        <dbReference type="Proteomes" id="UP000464318"/>
    </source>
</evidence>
<dbReference type="EMBL" id="CP029149">
    <property type="protein sequence ID" value="QHN65705.1"/>
    <property type="molecule type" value="Genomic_DNA"/>
</dbReference>
<dbReference type="KEGG" id="bcad:DBX24_07330"/>
<dbReference type="OrthoDB" id="9813840at2"/>